<proteinExistence type="predicted"/>
<sequence>MTLAQRLGELATANEQGLLECVVFFCFFSHWTSGLTGTGHSDDEYRLLRANLFERFTNGPTVPSEAPIVRLSVSAHQSSLSSLHLHMCRGH</sequence>
<accession>A0ACB6Z6I8</accession>
<comment type="caution">
    <text evidence="1">The sequence shown here is derived from an EMBL/GenBank/DDBJ whole genome shotgun (WGS) entry which is preliminary data.</text>
</comment>
<reference evidence="1" key="2">
    <citation type="journal article" date="2020" name="Nat. Commun.">
        <title>Large-scale genome sequencing of mycorrhizal fungi provides insights into the early evolution of symbiotic traits.</title>
        <authorList>
            <person name="Miyauchi S."/>
            <person name="Kiss E."/>
            <person name="Kuo A."/>
            <person name="Drula E."/>
            <person name="Kohler A."/>
            <person name="Sanchez-Garcia M."/>
            <person name="Morin E."/>
            <person name="Andreopoulos B."/>
            <person name="Barry K.W."/>
            <person name="Bonito G."/>
            <person name="Buee M."/>
            <person name="Carver A."/>
            <person name="Chen C."/>
            <person name="Cichocki N."/>
            <person name="Clum A."/>
            <person name="Culley D."/>
            <person name="Crous P.W."/>
            <person name="Fauchery L."/>
            <person name="Girlanda M."/>
            <person name="Hayes R.D."/>
            <person name="Keri Z."/>
            <person name="LaButti K."/>
            <person name="Lipzen A."/>
            <person name="Lombard V."/>
            <person name="Magnuson J."/>
            <person name="Maillard F."/>
            <person name="Murat C."/>
            <person name="Nolan M."/>
            <person name="Ohm R.A."/>
            <person name="Pangilinan J."/>
            <person name="Pereira M.F."/>
            <person name="Perotto S."/>
            <person name="Peter M."/>
            <person name="Pfister S."/>
            <person name="Riley R."/>
            <person name="Sitrit Y."/>
            <person name="Stielow J.B."/>
            <person name="Szollosi G."/>
            <person name="Zifcakova L."/>
            <person name="Stursova M."/>
            <person name="Spatafora J.W."/>
            <person name="Tedersoo L."/>
            <person name="Vaario L.M."/>
            <person name="Yamada A."/>
            <person name="Yan M."/>
            <person name="Wang P."/>
            <person name="Xu J."/>
            <person name="Bruns T."/>
            <person name="Baldrian P."/>
            <person name="Vilgalys R."/>
            <person name="Dunand C."/>
            <person name="Henrissat B."/>
            <person name="Grigoriev I.V."/>
            <person name="Hibbett D."/>
            <person name="Nagy L.G."/>
            <person name="Martin F.M."/>
        </authorList>
    </citation>
    <scope>NUCLEOTIDE SEQUENCE</scope>
    <source>
        <strain evidence="1">P2</strain>
    </source>
</reference>
<evidence type="ECO:0000313" key="1">
    <source>
        <dbReference type="EMBL" id="KAF9645149.1"/>
    </source>
</evidence>
<reference evidence="1" key="1">
    <citation type="submission" date="2019-10" db="EMBL/GenBank/DDBJ databases">
        <authorList>
            <consortium name="DOE Joint Genome Institute"/>
            <person name="Kuo A."/>
            <person name="Miyauchi S."/>
            <person name="Kiss E."/>
            <person name="Drula E."/>
            <person name="Kohler A."/>
            <person name="Sanchez-Garcia M."/>
            <person name="Andreopoulos B."/>
            <person name="Barry K.W."/>
            <person name="Bonito G."/>
            <person name="Buee M."/>
            <person name="Carver A."/>
            <person name="Chen C."/>
            <person name="Cichocki N."/>
            <person name="Clum A."/>
            <person name="Culley D."/>
            <person name="Crous P.W."/>
            <person name="Fauchery L."/>
            <person name="Girlanda M."/>
            <person name="Hayes R."/>
            <person name="Keri Z."/>
            <person name="Labutti K."/>
            <person name="Lipzen A."/>
            <person name="Lombard V."/>
            <person name="Magnuson J."/>
            <person name="Maillard F."/>
            <person name="Morin E."/>
            <person name="Murat C."/>
            <person name="Nolan M."/>
            <person name="Ohm R."/>
            <person name="Pangilinan J."/>
            <person name="Pereira M."/>
            <person name="Perotto S."/>
            <person name="Peter M."/>
            <person name="Riley R."/>
            <person name="Sitrit Y."/>
            <person name="Stielow B."/>
            <person name="Szollosi G."/>
            <person name="Zifcakova L."/>
            <person name="Stursova M."/>
            <person name="Spatafora J.W."/>
            <person name="Tedersoo L."/>
            <person name="Vaario L.-M."/>
            <person name="Yamada A."/>
            <person name="Yan M."/>
            <person name="Wang P."/>
            <person name="Xu J."/>
            <person name="Bruns T."/>
            <person name="Baldrian P."/>
            <person name="Vilgalys R."/>
            <person name="Henrissat B."/>
            <person name="Grigoriev I.V."/>
            <person name="Hibbett D."/>
            <person name="Nagy L.G."/>
            <person name="Martin F.M."/>
        </authorList>
    </citation>
    <scope>NUCLEOTIDE SEQUENCE</scope>
    <source>
        <strain evidence="1">P2</strain>
    </source>
</reference>
<evidence type="ECO:0000313" key="2">
    <source>
        <dbReference type="Proteomes" id="UP000886501"/>
    </source>
</evidence>
<keyword evidence="2" id="KW-1185">Reference proteome</keyword>
<dbReference type="Proteomes" id="UP000886501">
    <property type="component" value="Unassembled WGS sequence"/>
</dbReference>
<dbReference type="EMBL" id="MU118102">
    <property type="protein sequence ID" value="KAF9645149.1"/>
    <property type="molecule type" value="Genomic_DNA"/>
</dbReference>
<organism evidence="1 2">
    <name type="scientific">Thelephora ganbajun</name>
    <name type="common">Ganba fungus</name>
    <dbReference type="NCBI Taxonomy" id="370292"/>
    <lineage>
        <taxon>Eukaryota</taxon>
        <taxon>Fungi</taxon>
        <taxon>Dikarya</taxon>
        <taxon>Basidiomycota</taxon>
        <taxon>Agaricomycotina</taxon>
        <taxon>Agaricomycetes</taxon>
        <taxon>Thelephorales</taxon>
        <taxon>Thelephoraceae</taxon>
        <taxon>Thelephora</taxon>
    </lineage>
</organism>
<name>A0ACB6Z6I8_THEGA</name>
<protein>
    <submittedName>
        <fullName evidence="1">Uncharacterized protein</fullName>
    </submittedName>
</protein>
<gene>
    <name evidence="1" type="ORF">BDM02DRAFT_3120717</name>
</gene>